<dbReference type="STRING" id="1349767.GJA_5016"/>
<accession>W0VD79</accession>
<dbReference type="PATRIC" id="fig|1349767.4.peg.1630"/>
<dbReference type="InterPro" id="IPR042088">
    <property type="entry name" value="OligoPept_F_C"/>
</dbReference>
<evidence type="ECO:0000256" key="1">
    <source>
        <dbReference type="SAM" id="SignalP"/>
    </source>
</evidence>
<dbReference type="Proteomes" id="UP000027604">
    <property type="component" value="Chromosome I"/>
</dbReference>
<dbReference type="eggNOG" id="COG1164">
    <property type="taxonomic scope" value="Bacteria"/>
</dbReference>
<organism evidence="2 3">
    <name type="scientific">Janthinobacterium agaricidamnosum NBRC 102515 = DSM 9628</name>
    <dbReference type="NCBI Taxonomy" id="1349767"/>
    <lineage>
        <taxon>Bacteria</taxon>
        <taxon>Pseudomonadati</taxon>
        <taxon>Pseudomonadota</taxon>
        <taxon>Betaproteobacteria</taxon>
        <taxon>Burkholderiales</taxon>
        <taxon>Oxalobacteraceae</taxon>
        <taxon>Janthinobacterium</taxon>
    </lineage>
</organism>
<evidence type="ECO:0000313" key="3">
    <source>
        <dbReference type="Proteomes" id="UP000027604"/>
    </source>
</evidence>
<sequence length="84" mass="8661">MTTLVLQRPVFALLTISLAISCAFPALAAPTLAAAAAQGASSDPHDLVKAAGVDLASPKPYQALAARMNSIMEQIEAIKSKRGK</sequence>
<dbReference type="RefSeq" id="WP_156484129.1">
    <property type="nucleotide sequence ID" value="NZ_BCTH01000045.1"/>
</dbReference>
<gene>
    <name evidence="2" type="ORF">GJA_5016</name>
</gene>
<protein>
    <submittedName>
        <fullName evidence="2">Uncharacterized protein</fullName>
    </submittedName>
</protein>
<reference evidence="2 3" key="1">
    <citation type="journal article" date="2015" name="Genome Announc.">
        <title>Genome Sequence of Mushroom Soft-Rot Pathogen Janthinobacterium agaricidamnosum.</title>
        <authorList>
            <person name="Graupner K."/>
            <person name="Lackner G."/>
            <person name="Hertweck C."/>
        </authorList>
    </citation>
    <scope>NUCLEOTIDE SEQUENCE [LARGE SCALE GENOMIC DNA]</scope>
    <source>
        <strain evidence="3">NBRC 102515 / DSM 9628</strain>
    </source>
</reference>
<proteinExistence type="predicted"/>
<name>W0VD79_9BURK</name>
<dbReference type="HOGENOM" id="CLU_2523099_0_0_4"/>
<keyword evidence="3" id="KW-1185">Reference proteome</keyword>
<evidence type="ECO:0000313" key="2">
    <source>
        <dbReference type="EMBL" id="CDG85615.1"/>
    </source>
</evidence>
<feature type="signal peptide" evidence="1">
    <location>
        <begin position="1"/>
        <end position="28"/>
    </location>
</feature>
<feature type="chain" id="PRO_5004797625" evidence="1">
    <location>
        <begin position="29"/>
        <end position="84"/>
    </location>
</feature>
<dbReference type="KEGG" id="jag:GJA_5016"/>
<dbReference type="OrthoDB" id="9766487at2"/>
<dbReference type="Gene3D" id="1.10.1370.20">
    <property type="entry name" value="Oligoendopeptidase f, C-terminal domain"/>
    <property type="match status" value="1"/>
</dbReference>
<dbReference type="AlphaFoldDB" id="W0VD79"/>
<dbReference type="EMBL" id="HG322949">
    <property type="protein sequence ID" value="CDG85615.1"/>
    <property type="molecule type" value="Genomic_DNA"/>
</dbReference>
<keyword evidence="1" id="KW-0732">Signal</keyword>